<dbReference type="EMBL" id="JAAAMU010000005">
    <property type="protein sequence ID" value="NBC69694.1"/>
    <property type="molecule type" value="Genomic_DNA"/>
</dbReference>
<dbReference type="OrthoDB" id="2616763at2"/>
<proteinExistence type="predicted"/>
<keyword evidence="2" id="KW-0812">Transmembrane</keyword>
<keyword evidence="2" id="KW-0472">Membrane</keyword>
<feature type="transmembrane region" description="Helical" evidence="2">
    <location>
        <begin position="89"/>
        <end position="116"/>
    </location>
</feature>
<organism evidence="3 4">
    <name type="scientific">Paenibacillus sacheonensis</name>
    <dbReference type="NCBI Taxonomy" id="742054"/>
    <lineage>
        <taxon>Bacteria</taxon>
        <taxon>Bacillati</taxon>
        <taxon>Bacillota</taxon>
        <taxon>Bacilli</taxon>
        <taxon>Bacillales</taxon>
        <taxon>Paenibacillaceae</taxon>
        <taxon>Paenibacillus</taxon>
    </lineage>
</organism>
<reference evidence="3 4" key="1">
    <citation type="submission" date="2020-01" db="EMBL/GenBank/DDBJ databases">
        <title>Paenibacillus soybeanensis sp. nov. isolated from the nodules of soybean (Glycine max(L.) Merr).</title>
        <authorList>
            <person name="Wang H."/>
        </authorList>
    </citation>
    <scope>NUCLEOTIDE SEQUENCE [LARGE SCALE GENOMIC DNA]</scope>
    <source>
        <strain evidence="3 4">DSM 23054</strain>
    </source>
</reference>
<accession>A0A7X5C1R8</accession>
<feature type="region of interest" description="Disordered" evidence="1">
    <location>
        <begin position="1"/>
        <end position="25"/>
    </location>
</feature>
<sequence length="152" mass="16089">MSEQEPPESAYPQYDFAPVSNSEGEPHKTQSKLGIASFIIGLVSLILIVVAIFVSTSFIMDHIKLDGNSDTLRTDLEDQLKDANDVMPIIVAGLMMLLSFGSSLVGLILGIVGACAKDKKKTFPVIGIILNALLPVGLVCLFVLGVALNGSS</sequence>
<gene>
    <name evidence="3" type="ORF">GT003_11885</name>
</gene>
<protein>
    <recommendedName>
        <fullName evidence="5">DUF4064 domain-containing protein</fullName>
    </recommendedName>
</protein>
<comment type="caution">
    <text evidence="3">The sequence shown here is derived from an EMBL/GenBank/DDBJ whole genome shotgun (WGS) entry which is preliminary data.</text>
</comment>
<evidence type="ECO:0000256" key="2">
    <source>
        <dbReference type="SAM" id="Phobius"/>
    </source>
</evidence>
<keyword evidence="4" id="KW-1185">Reference proteome</keyword>
<dbReference type="RefSeq" id="WP_161697805.1">
    <property type="nucleotide sequence ID" value="NZ_JAAAMU010000005.1"/>
</dbReference>
<feature type="transmembrane region" description="Helical" evidence="2">
    <location>
        <begin position="35"/>
        <end position="60"/>
    </location>
</feature>
<name>A0A7X5C1R8_9BACL</name>
<evidence type="ECO:0000256" key="1">
    <source>
        <dbReference type="SAM" id="MobiDB-lite"/>
    </source>
</evidence>
<evidence type="ECO:0008006" key="5">
    <source>
        <dbReference type="Google" id="ProtNLM"/>
    </source>
</evidence>
<evidence type="ECO:0000313" key="3">
    <source>
        <dbReference type="EMBL" id="NBC69694.1"/>
    </source>
</evidence>
<feature type="transmembrane region" description="Helical" evidence="2">
    <location>
        <begin position="128"/>
        <end position="148"/>
    </location>
</feature>
<dbReference type="AlphaFoldDB" id="A0A7X5C1R8"/>
<keyword evidence="2" id="KW-1133">Transmembrane helix</keyword>
<dbReference type="Proteomes" id="UP000558113">
    <property type="component" value="Unassembled WGS sequence"/>
</dbReference>
<evidence type="ECO:0000313" key="4">
    <source>
        <dbReference type="Proteomes" id="UP000558113"/>
    </source>
</evidence>